<proteinExistence type="predicted"/>
<dbReference type="STRING" id="42251.A0A2T6ZRW8"/>
<dbReference type="GO" id="GO:0008168">
    <property type="term" value="F:methyltransferase activity"/>
    <property type="evidence" value="ECO:0007669"/>
    <property type="project" value="UniProtKB-KW"/>
</dbReference>
<dbReference type="CDD" id="cd02440">
    <property type="entry name" value="AdoMet_MTases"/>
    <property type="match status" value="1"/>
</dbReference>
<dbReference type="AlphaFoldDB" id="A0A2T6ZRW8"/>
<dbReference type="Pfam" id="PF13489">
    <property type="entry name" value="Methyltransf_23"/>
    <property type="match status" value="1"/>
</dbReference>
<dbReference type="Gene3D" id="3.40.50.150">
    <property type="entry name" value="Vaccinia Virus protein VP39"/>
    <property type="match status" value="1"/>
</dbReference>
<keyword evidence="2" id="KW-1185">Reference proteome</keyword>
<keyword evidence="1" id="KW-0808">Transferase</keyword>
<dbReference type="InterPro" id="IPR029063">
    <property type="entry name" value="SAM-dependent_MTases_sf"/>
</dbReference>
<dbReference type="EMBL" id="NESQ01000126">
    <property type="protein sequence ID" value="PUU78239.1"/>
    <property type="molecule type" value="Genomic_DNA"/>
</dbReference>
<dbReference type="PANTHER" id="PTHR43591:SF10">
    <property type="entry name" value="ABC TRANSMEMBRANE TYPE-1 DOMAIN-CONTAINING PROTEIN-RELATED"/>
    <property type="match status" value="1"/>
</dbReference>
<dbReference type="SUPFAM" id="SSF53335">
    <property type="entry name" value="S-adenosyl-L-methionine-dependent methyltransferases"/>
    <property type="match status" value="1"/>
</dbReference>
<protein>
    <submittedName>
        <fullName evidence="1">S-adenosyl-L-methionine-dependent methyltransferase</fullName>
    </submittedName>
</protein>
<dbReference type="PANTHER" id="PTHR43591">
    <property type="entry name" value="METHYLTRANSFERASE"/>
    <property type="match status" value="1"/>
</dbReference>
<gene>
    <name evidence="1" type="ORF">B9Z19DRAFT_1065199</name>
</gene>
<name>A0A2T6ZRW8_TUBBO</name>
<sequence length="315" mass="35311">MSQRGSLRSTPLGSEYSTASLSESIREYRYENGRRYHAFKDGKYPLPNDEAEQERLEILHHIYSLLLDGKLFRAPVGDKIHRILDIGTGTGIWAIDTAEAYPSAEVIGTDLSPIQPSWVPPNVSFQIDDAESDWTFARDSFDLIHIRHLNGGIKDWEKLIKQSFVALKPGGWLDVAEYEMRLKSDDGSLPVGSNLLRYYDLVNEAADKLGQEFKIAASLDKVILGAGFDKVTHEEMKISLGTWPTDKKQKDIGAYMLLIAESGFEAIGLALLTRTLGMKVSEAEELIAGAKKESHSKKIHSYNPQHLYYAQKPLK</sequence>
<dbReference type="GO" id="GO:0032259">
    <property type="term" value="P:methylation"/>
    <property type="evidence" value="ECO:0007669"/>
    <property type="project" value="UniProtKB-KW"/>
</dbReference>
<organism evidence="1 2">
    <name type="scientific">Tuber borchii</name>
    <name type="common">White truffle</name>
    <dbReference type="NCBI Taxonomy" id="42251"/>
    <lineage>
        <taxon>Eukaryota</taxon>
        <taxon>Fungi</taxon>
        <taxon>Dikarya</taxon>
        <taxon>Ascomycota</taxon>
        <taxon>Pezizomycotina</taxon>
        <taxon>Pezizomycetes</taxon>
        <taxon>Pezizales</taxon>
        <taxon>Tuberaceae</taxon>
        <taxon>Tuber</taxon>
    </lineage>
</organism>
<dbReference type="Proteomes" id="UP000244722">
    <property type="component" value="Unassembled WGS sequence"/>
</dbReference>
<accession>A0A2T6ZRW8</accession>
<reference evidence="1 2" key="1">
    <citation type="submission" date="2017-04" db="EMBL/GenBank/DDBJ databases">
        <title>Draft genome sequence of Tuber borchii Vittad., a whitish edible truffle.</title>
        <authorList>
            <consortium name="DOE Joint Genome Institute"/>
            <person name="Murat C."/>
            <person name="Kuo A."/>
            <person name="Barry K.W."/>
            <person name="Clum A."/>
            <person name="Dockter R.B."/>
            <person name="Fauchery L."/>
            <person name="Iotti M."/>
            <person name="Kohler A."/>
            <person name="Labutti K."/>
            <person name="Lindquist E.A."/>
            <person name="Lipzen A."/>
            <person name="Ohm R.A."/>
            <person name="Wang M."/>
            <person name="Grigoriev I.V."/>
            <person name="Zambonelli A."/>
            <person name="Martin F.M."/>
        </authorList>
    </citation>
    <scope>NUCLEOTIDE SEQUENCE [LARGE SCALE GENOMIC DNA]</scope>
    <source>
        <strain evidence="1 2">Tbo3840</strain>
    </source>
</reference>
<keyword evidence="1" id="KW-0489">Methyltransferase</keyword>
<comment type="caution">
    <text evidence="1">The sequence shown here is derived from an EMBL/GenBank/DDBJ whole genome shotgun (WGS) entry which is preliminary data.</text>
</comment>
<dbReference type="OrthoDB" id="2013972at2759"/>
<evidence type="ECO:0000313" key="1">
    <source>
        <dbReference type="EMBL" id="PUU78239.1"/>
    </source>
</evidence>
<evidence type="ECO:0000313" key="2">
    <source>
        <dbReference type="Proteomes" id="UP000244722"/>
    </source>
</evidence>